<feature type="transmembrane region" description="Helical" evidence="1">
    <location>
        <begin position="211"/>
        <end position="233"/>
    </location>
</feature>
<dbReference type="SUPFAM" id="SSF81321">
    <property type="entry name" value="Family A G protein-coupled receptor-like"/>
    <property type="match status" value="1"/>
</dbReference>
<protein>
    <submittedName>
        <fullName evidence="2">Uncharacterized protein</fullName>
    </submittedName>
</protein>
<sequence length="276" mass="31516">MEHASKGKFWNGWDGLQKYNFVLFVVHAILAIVFTIYFNRKDLTQSKVNLSLYNHVFKLDSTENVFNVISQEAYTWPELGIGNLIVTFFAITAGFHLLYAFNPGDIYLSGIKRGHNYIRWIEYSITATLMIVIIAALSGVKDIKAYFLLVTSAFAMIWTGYWFETSPLGSARWIPIFIGFVLLFGIVLTIWTSFHDRLSDVQEAGYNIPSWLWVTVIIMFLFYSSFGFVPIAQQLWKGDFRKYEYVYLSLSLAAKATLGMLVAYGFGQRAAAEQPS</sequence>
<feature type="transmembrane region" description="Helical" evidence="1">
    <location>
        <begin position="170"/>
        <end position="191"/>
    </location>
</feature>
<keyword evidence="1" id="KW-0812">Transmembrane</keyword>
<keyword evidence="1" id="KW-0472">Membrane</keyword>
<dbReference type="Gene3D" id="1.20.1070.10">
    <property type="entry name" value="Rhodopsin 7-helix transmembrane proteins"/>
    <property type="match status" value="1"/>
</dbReference>
<dbReference type="Pfam" id="PF18761">
    <property type="entry name" value="Heliorhodopsin"/>
    <property type="match status" value="1"/>
</dbReference>
<dbReference type="InterPro" id="IPR041113">
    <property type="entry name" value="Heliorhodopsin"/>
</dbReference>
<name>A0A6C0CGH8_9ZZZZ</name>
<organism evidence="2">
    <name type="scientific">viral metagenome</name>
    <dbReference type="NCBI Taxonomy" id="1070528"/>
    <lineage>
        <taxon>unclassified sequences</taxon>
        <taxon>metagenomes</taxon>
        <taxon>organismal metagenomes</taxon>
    </lineage>
</organism>
<evidence type="ECO:0000256" key="1">
    <source>
        <dbReference type="SAM" id="Phobius"/>
    </source>
</evidence>
<feature type="transmembrane region" description="Helical" evidence="1">
    <location>
        <begin position="145"/>
        <end position="163"/>
    </location>
</feature>
<dbReference type="NCBIfam" id="NF038020">
    <property type="entry name" value="HeR"/>
    <property type="match status" value="1"/>
</dbReference>
<reference evidence="2" key="1">
    <citation type="journal article" date="2020" name="Nature">
        <title>Giant virus diversity and host interactions through global metagenomics.</title>
        <authorList>
            <person name="Schulz F."/>
            <person name="Roux S."/>
            <person name="Paez-Espino D."/>
            <person name="Jungbluth S."/>
            <person name="Walsh D.A."/>
            <person name="Denef V.J."/>
            <person name="McMahon K.D."/>
            <person name="Konstantinidis K.T."/>
            <person name="Eloe-Fadrosh E.A."/>
            <person name="Kyrpides N.C."/>
            <person name="Woyke T."/>
        </authorList>
    </citation>
    <scope>NUCLEOTIDE SEQUENCE</scope>
    <source>
        <strain evidence="2">GVMAG-M-3300021079-18</strain>
    </source>
</reference>
<feature type="transmembrane region" description="Helical" evidence="1">
    <location>
        <begin position="120"/>
        <end position="139"/>
    </location>
</feature>
<feature type="transmembrane region" description="Helical" evidence="1">
    <location>
        <begin position="80"/>
        <end position="99"/>
    </location>
</feature>
<keyword evidence="1" id="KW-1133">Transmembrane helix</keyword>
<proteinExistence type="predicted"/>
<dbReference type="AlphaFoldDB" id="A0A6C0CGH8"/>
<feature type="transmembrane region" description="Helical" evidence="1">
    <location>
        <begin position="245"/>
        <end position="266"/>
    </location>
</feature>
<feature type="transmembrane region" description="Helical" evidence="1">
    <location>
        <begin position="21"/>
        <end position="38"/>
    </location>
</feature>
<dbReference type="EMBL" id="MN739411">
    <property type="protein sequence ID" value="QHT03357.1"/>
    <property type="molecule type" value="Genomic_DNA"/>
</dbReference>
<accession>A0A6C0CGH8</accession>
<evidence type="ECO:0000313" key="2">
    <source>
        <dbReference type="EMBL" id="QHT03357.1"/>
    </source>
</evidence>